<evidence type="ECO:0000256" key="1">
    <source>
        <dbReference type="SAM" id="MobiDB-lite"/>
    </source>
</evidence>
<dbReference type="PROSITE" id="PS50006">
    <property type="entry name" value="FHA_DOMAIN"/>
    <property type="match status" value="1"/>
</dbReference>
<dbReference type="SUPFAM" id="SSF49879">
    <property type="entry name" value="SMAD/FHA domain"/>
    <property type="match status" value="1"/>
</dbReference>
<dbReference type="Gene3D" id="2.60.200.20">
    <property type="match status" value="1"/>
</dbReference>
<evidence type="ECO:0000313" key="4">
    <source>
        <dbReference type="Proteomes" id="UP000196158"/>
    </source>
</evidence>
<dbReference type="CDD" id="cd00060">
    <property type="entry name" value="FHA"/>
    <property type="match status" value="1"/>
</dbReference>
<name>A0A1X7R263_9SACH</name>
<dbReference type="OrthoDB" id="3981072at2759"/>
<gene>
    <name evidence="3" type="ORF">KASA_0O02398G</name>
</gene>
<dbReference type="STRING" id="1789683.A0A1X7R263"/>
<dbReference type="InterPro" id="IPR008984">
    <property type="entry name" value="SMAD_FHA_dom_sf"/>
</dbReference>
<evidence type="ECO:0000313" key="3">
    <source>
        <dbReference type="EMBL" id="SMN19671.1"/>
    </source>
</evidence>
<feature type="compositionally biased region" description="Low complexity" evidence="1">
    <location>
        <begin position="702"/>
        <end position="727"/>
    </location>
</feature>
<feature type="region of interest" description="Disordered" evidence="1">
    <location>
        <begin position="438"/>
        <end position="471"/>
    </location>
</feature>
<feature type="compositionally biased region" description="Polar residues" evidence="1">
    <location>
        <begin position="744"/>
        <end position="770"/>
    </location>
</feature>
<dbReference type="EMBL" id="FXLY01000004">
    <property type="protein sequence ID" value="SMN19671.1"/>
    <property type="molecule type" value="Genomic_DNA"/>
</dbReference>
<feature type="compositionally biased region" description="Acidic residues" evidence="1">
    <location>
        <begin position="776"/>
        <end position="785"/>
    </location>
</feature>
<organism evidence="3 4">
    <name type="scientific">Maudiozyma saulgeensis</name>
    <dbReference type="NCBI Taxonomy" id="1789683"/>
    <lineage>
        <taxon>Eukaryota</taxon>
        <taxon>Fungi</taxon>
        <taxon>Dikarya</taxon>
        <taxon>Ascomycota</taxon>
        <taxon>Saccharomycotina</taxon>
        <taxon>Saccharomycetes</taxon>
        <taxon>Saccharomycetales</taxon>
        <taxon>Saccharomycetaceae</taxon>
        <taxon>Maudiozyma</taxon>
    </lineage>
</organism>
<dbReference type="Pfam" id="PF00498">
    <property type="entry name" value="FHA"/>
    <property type="match status" value="1"/>
</dbReference>
<proteinExistence type="predicted"/>
<feature type="domain" description="FHA" evidence="2">
    <location>
        <begin position="28"/>
        <end position="81"/>
    </location>
</feature>
<dbReference type="AlphaFoldDB" id="A0A1X7R263"/>
<feature type="compositionally biased region" description="Polar residues" evidence="1">
    <location>
        <begin position="673"/>
        <end position="685"/>
    </location>
</feature>
<dbReference type="InterPro" id="IPR000253">
    <property type="entry name" value="FHA_dom"/>
</dbReference>
<reference evidence="3 4" key="1">
    <citation type="submission" date="2017-04" db="EMBL/GenBank/DDBJ databases">
        <authorList>
            <person name="Afonso C.L."/>
            <person name="Miller P.J."/>
            <person name="Scott M.A."/>
            <person name="Spackman E."/>
            <person name="Goraichik I."/>
            <person name="Dimitrov K.M."/>
            <person name="Suarez D.L."/>
            <person name="Swayne D.E."/>
        </authorList>
    </citation>
    <scope>NUCLEOTIDE SEQUENCE [LARGE SCALE GENOMIC DNA]</scope>
</reference>
<feature type="region of interest" description="Disordered" evidence="1">
    <location>
        <begin position="665"/>
        <end position="795"/>
    </location>
</feature>
<accession>A0A1X7R263</accession>
<dbReference type="Proteomes" id="UP000196158">
    <property type="component" value="Unassembled WGS sequence"/>
</dbReference>
<sequence>MWLLRYQNTLASGQILDVSRCIKRSTNYTIGRSGKCTFPIKNDKSISRNHISIEWEGDTVNIINSGKLTAINGEYKKESELFACSIADNLDLSKSNNSTSQQINISLGVSPIEVTLTWIPLNVLIPKKVDIHQFDQLEEYGTQYVEEASVSSNLLENINTVLFIDDLTDSKYYRELFTYTNGIHNMTLSELQNLQTWMEVKNINFDEKWRNEMKFDLFEIVNNNNDDDLNEIRKIAETVNFILIGKTDETNKLYLDNAIRKIHGTTKSYENIKDLKESLPRENFGERIIVIKLAETQNLEILQSSNINIINIDNFVKHLRSKKLDEFITPLSNIKLAFISYEKAEQQTNDPIISENDDKPTTIHRISESQEPNPMPTKRRRITRPKIKPLNSLSFFAGGGDLSGEGKEEVTMPIVDETKSPANKDVIQTKISKLNTTSTDETMSENLDKSKSKIPMEPNSFAGIDKPNEGQLNIETNDIFTKTNNDPKHSTIIEEESIPMGAFKNIVENSSSLAKHRSEEKVTSMPVSLDSNRALMERPRTLVDVIQSTKSKEVERLKTNIVEVRPEELTEGALNEFANLEIEENPSLIVRRDEPHSEATLGPWQGRKNFKKFVKVSRSSRSGNDSITNNAYLITRSYIDTKSYDGKPRKSATEICDHIGETRNDSIEDKSLDSNGGESINTLRNSKYEGEGYTPQCTVPQNNNMDNSDSENESNSFSFSRSNNSSNALFVTNEEEEEEENVRDQVNNSNLTTSITPVRTPASSRVQKLASTIDVSDSDSDDSDDGPNFKFRRMA</sequence>
<evidence type="ECO:0000259" key="2">
    <source>
        <dbReference type="PROSITE" id="PS50006"/>
    </source>
</evidence>
<protein>
    <submittedName>
        <fullName evidence="3">Similar to Saccharomyces cerevisiae YDR369C XRS2 Protein required for DNA repair</fullName>
    </submittedName>
</protein>
<keyword evidence="4" id="KW-1185">Reference proteome</keyword>